<organism evidence="8 9">
    <name type="scientific">Mycoplasmopsis columbinasalis</name>
    <dbReference type="NCBI Taxonomy" id="114880"/>
    <lineage>
        <taxon>Bacteria</taxon>
        <taxon>Bacillati</taxon>
        <taxon>Mycoplasmatota</taxon>
        <taxon>Mycoplasmoidales</taxon>
        <taxon>Metamycoplasmataceae</taxon>
        <taxon>Mycoplasmopsis</taxon>
    </lineage>
</organism>
<dbReference type="Gene3D" id="3.10.290.10">
    <property type="entry name" value="RNA-binding S4 domain"/>
    <property type="match status" value="1"/>
</dbReference>
<proteinExistence type="inferred from homology"/>
<accession>A0A449BBC4</accession>
<keyword evidence="9" id="KW-1185">Reference proteome</keyword>
<evidence type="ECO:0000256" key="2">
    <source>
        <dbReference type="ARBA" id="ARBA00010876"/>
    </source>
</evidence>
<dbReference type="InterPro" id="IPR006145">
    <property type="entry name" value="PsdUridine_synth_RsuA/RluA"/>
</dbReference>
<dbReference type="GO" id="GO:0120159">
    <property type="term" value="F:rRNA pseudouridine synthase activity"/>
    <property type="evidence" value="ECO:0007669"/>
    <property type="project" value="UniProtKB-ARBA"/>
</dbReference>
<dbReference type="SMART" id="SM00363">
    <property type="entry name" value="S4"/>
    <property type="match status" value="1"/>
</dbReference>
<dbReference type="InterPro" id="IPR050188">
    <property type="entry name" value="RluA_PseudoU_synthase"/>
</dbReference>
<evidence type="ECO:0000259" key="7">
    <source>
        <dbReference type="SMART" id="SM00363"/>
    </source>
</evidence>
<dbReference type="Pfam" id="PF01479">
    <property type="entry name" value="S4"/>
    <property type="match status" value="1"/>
</dbReference>
<dbReference type="PANTHER" id="PTHR21600">
    <property type="entry name" value="MITOCHONDRIAL RNA PSEUDOURIDINE SYNTHASE"/>
    <property type="match status" value="1"/>
</dbReference>
<evidence type="ECO:0000256" key="4">
    <source>
        <dbReference type="PIRSR" id="PIRSR606225-1"/>
    </source>
</evidence>
<dbReference type="PROSITE" id="PS01129">
    <property type="entry name" value="PSI_RLU"/>
    <property type="match status" value="1"/>
</dbReference>
<sequence>MIRITVNYNERLDKYLANNSEISRNDAKELILQGAVKVNNNVVTKQNFPVKENDVIEVAYLLEKTTTVEPVAMQLDILYEDDDLVVINKPSNLVVHPAPGHFNDTLVNGLIHHFKQLSDANGEFRPGIVHRIDKDTSGLLLVAKTNEIHNALGQMLKQHKINRSYIAIVEGLIPHKLMKINIPLARSRQDRKLIGVDGDGKNAITYVEVLKTFYFENHPYTLIRCELETGRTHQIRVHLAHIKHPIYGDATYGSKVDDFNQRLHAYKLEFIHPKTQQKIELFAQVPPEFDIAEYDFNELKSLEPIQRSS</sequence>
<dbReference type="InterPro" id="IPR002942">
    <property type="entry name" value="S4_RNA-bd"/>
</dbReference>
<keyword evidence="3 6" id="KW-0413">Isomerase</keyword>
<dbReference type="InterPro" id="IPR006225">
    <property type="entry name" value="PsdUridine_synth_RluC/D"/>
</dbReference>
<comment type="catalytic activity">
    <reaction evidence="1 6">
        <text>a uridine in RNA = a pseudouridine in RNA</text>
        <dbReference type="Rhea" id="RHEA:48348"/>
        <dbReference type="Rhea" id="RHEA-COMP:12068"/>
        <dbReference type="Rhea" id="RHEA-COMP:12069"/>
        <dbReference type="ChEBI" id="CHEBI:65314"/>
        <dbReference type="ChEBI" id="CHEBI:65315"/>
    </reaction>
</comment>
<comment type="similarity">
    <text evidence="2 6">Belongs to the pseudouridine synthase RluA family.</text>
</comment>
<dbReference type="CDD" id="cd00165">
    <property type="entry name" value="S4"/>
    <property type="match status" value="1"/>
</dbReference>
<dbReference type="GO" id="GO:0000455">
    <property type="term" value="P:enzyme-directed rRNA pseudouridine synthesis"/>
    <property type="evidence" value="ECO:0007669"/>
    <property type="project" value="UniProtKB-ARBA"/>
</dbReference>
<dbReference type="PANTHER" id="PTHR21600:SF44">
    <property type="entry name" value="RIBOSOMAL LARGE SUBUNIT PSEUDOURIDINE SYNTHASE D"/>
    <property type="match status" value="1"/>
</dbReference>
<evidence type="ECO:0000256" key="5">
    <source>
        <dbReference type="PROSITE-ProRule" id="PRU00182"/>
    </source>
</evidence>
<evidence type="ECO:0000256" key="6">
    <source>
        <dbReference type="RuleBase" id="RU362028"/>
    </source>
</evidence>
<feature type="active site" evidence="4">
    <location>
        <position position="133"/>
    </location>
</feature>
<dbReference type="SUPFAM" id="SSF55174">
    <property type="entry name" value="Alpha-L RNA-binding motif"/>
    <property type="match status" value="1"/>
</dbReference>
<keyword evidence="8" id="KW-0456">Lyase</keyword>
<feature type="domain" description="RNA-binding S4" evidence="7">
    <location>
        <begin position="10"/>
        <end position="72"/>
    </location>
</feature>
<gene>
    <name evidence="8" type="primary">rluA</name>
    <name evidence="8" type="ORF">NCTC10184_00582</name>
</gene>
<evidence type="ECO:0000313" key="9">
    <source>
        <dbReference type="Proteomes" id="UP000290876"/>
    </source>
</evidence>
<dbReference type="GO" id="GO:0016829">
    <property type="term" value="F:lyase activity"/>
    <property type="evidence" value="ECO:0007669"/>
    <property type="project" value="UniProtKB-KW"/>
</dbReference>
<keyword evidence="5" id="KW-0694">RNA-binding</keyword>
<dbReference type="KEGG" id="mcob:NCTC10184_00582"/>
<evidence type="ECO:0000313" key="8">
    <source>
        <dbReference type="EMBL" id="VEU78342.1"/>
    </source>
</evidence>
<dbReference type="Pfam" id="PF00849">
    <property type="entry name" value="PseudoU_synth_2"/>
    <property type="match status" value="1"/>
</dbReference>
<dbReference type="EMBL" id="LR215043">
    <property type="protein sequence ID" value="VEU78342.1"/>
    <property type="molecule type" value="Genomic_DNA"/>
</dbReference>
<dbReference type="CDD" id="cd02869">
    <property type="entry name" value="PseudoU_synth_RluA_like"/>
    <property type="match status" value="1"/>
</dbReference>
<reference evidence="8 9" key="1">
    <citation type="submission" date="2019-01" db="EMBL/GenBank/DDBJ databases">
        <authorList>
            <consortium name="Pathogen Informatics"/>
        </authorList>
    </citation>
    <scope>NUCLEOTIDE SEQUENCE [LARGE SCALE GENOMIC DNA]</scope>
    <source>
        <strain evidence="8 9">NCTC10184</strain>
    </source>
</reference>
<dbReference type="SUPFAM" id="SSF55120">
    <property type="entry name" value="Pseudouridine synthase"/>
    <property type="match status" value="1"/>
</dbReference>
<comment type="function">
    <text evidence="6">Responsible for synthesis of pseudouridine from uracil.</text>
</comment>
<dbReference type="InterPro" id="IPR036986">
    <property type="entry name" value="S4_RNA-bd_sf"/>
</dbReference>
<evidence type="ECO:0000256" key="3">
    <source>
        <dbReference type="ARBA" id="ARBA00023235"/>
    </source>
</evidence>
<dbReference type="AlphaFoldDB" id="A0A449BBC4"/>
<dbReference type="Gene3D" id="3.30.2350.10">
    <property type="entry name" value="Pseudouridine synthase"/>
    <property type="match status" value="1"/>
</dbReference>
<dbReference type="Proteomes" id="UP000290876">
    <property type="component" value="Chromosome"/>
</dbReference>
<evidence type="ECO:0000256" key="1">
    <source>
        <dbReference type="ARBA" id="ARBA00000073"/>
    </source>
</evidence>
<name>A0A449BBC4_9BACT</name>
<dbReference type="EC" id="5.4.99.-" evidence="6"/>
<protein>
    <recommendedName>
        <fullName evidence="6">Pseudouridine synthase</fullName>
        <ecNumber evidence="6">5.4.99.-</ecNumber>
    </recommendedName>
</protein>
<dbReference type="PROSITE" id="PS50889">
    <property type="entry name" value="S4"/>
    <property type="match status" value="1"/>
</dbReference>
<dbReference type="InterPro" id="IPR006224">
    <property type="entry name" value="PsdUridine_synth_RluA-like_CS"/>
</dbReference>
<dbReference type="GO" id="GO:0003723">
    <property type="term" value="F:RNA binding"/>
    <property type="evidence" value="ECO:0007669"/>
    <property type="project" value="UniProtKB-KW"/>
</dbReference>
<dbReference type="RefSeq" id="WP_129623168.1">
    <property type="nucleotide sequence ID" value="NZ_LR215043.1"/>
</dbReference>
<dbReference type="InterPro" id="IPR020103">
    <property type="entry name" value="PsdUridine_synth_cat_dom_sf"/>
</dbReference>
<dbReference type="OrthoDB" id="9807829at2"/>
<dbReference type="NCBIfam" id="TIGR00005">
    <property type="entry name" value="rluA_subfam"/>
    <property type="match status" value="1"/>
</dbReference>